<keyword evidence="1 2" id="KW-0129">CBS domain</keyword>
<dbReference type="PANTHER" id="PTHR43080:SF30">
    <property type="entry name" value="CYCLIC DI-AMP RECEPTOR B"/>
    <property type="match status" value="1"/>
</dbReference>
<evidence type="ECO:0000313" key="4">
    <source>
        <dbReference type="EMBL" id="NJP38808.1"/>
    </source>
</evidence>
<dbReference type="EMBL" id="JAATHJ010000031">
    <property type="protein sequence ID" value="NJP38808.1"/>
    <property type="molecule type" value="Genomic_DNA"/>
</dbReference>
<dbReference type="Gene3D" id="3.10.580.10">
    <property type="entry name" value="CBS-domain"/>
    <property type="match status" value="1"/>
</dbReference>
<dbReference type="AlphaFoldDB" id="A0A969PVR8"/>
<evidence type="ECO:0000256" key="1">
    <source>
        <dbReference type="ARBA" id="ARBA00023122"/>
    </source>
</evidence>
<dbReference type="Proteomes" id="UP000752012">
    <property type="component" value="Unassembled WGS sequence"/>
</dbReference>
<dbReference type="CDD" id="cd04643">
    <property type="entry name" value="CBS_pair_bac"/>
    <property type="match status" value="1"/>
</dbReference>
<dbReference type="SUPFAM" id="SSF54631">
    <property type="entry name" value="CBS-domain pair"/>
    <property type="match status" value="1"/>
</dbReference>
<proteinExistence type="predicted"/>
<accession>A0A969PVR8</accession>
<evidence type="ECO:0000256" key="2">
    <source>
        <dbReference type="PROSITE-ProRule" id="PRU00703"/>
    </source>
</evidence>
<sequence length="157" mass="17776">MPNITETDVLSGRIDTFIVPADQVANVQPDHSLEHALLVLVKSGYTAIPVLNINTQLVGIISKAKILDSILGIERMEPERLNNYLVQDVMNEDFVTVHEDARFERVINQSIEYPFVCVQDSSSVFKGIIPRSKILAHLNGYLHELRRTCFKQEDEKS</sequence>
<dbReference type="InterPro" id="IPR000644">
    <property type="entry name" value="CBS_dom"/>
</dbReference>
<dbReference type="NCBIfam" id="NF041630">
    <property type="entry name" value="CBS_CbpB"/>
    <property type="match status" value="1"/>
</dbReference>
<dbReference type="InterPro" id="IPR051257">
    <property type="entry name" value="Diverse_CBS-Domain"/>
</dbReference>
<dbReference type="RefSeq" id="WP_168008658.1">
    <property type="nucleotide sequence ID" value="NZ_JAATHJ010000031.1"/>
</dbReference>
<dbReference type="PROSITE" id="PS51371">
    <property type="entry name" value="CBS"/>
    <property type="match status" value="1"/>
</dbReference>
<keyword evidence="5" id="KW-1185">Reference proteome</keyword>
<organism evidence="4 5">
    <name type="scientific">Alkalicoccus luteus</name>
    <dbReference type="NCBI Taxonomy" id="1237094"/>
    <lineage>
        <taxon>Bacteria</taxon>
        <taxon>Bacillati</taxon>
        <taxon>Bacillota</taxon>
        <taxon>Bacilli</taxon>
        <taxon>Bacillales</taxon>
        <taxon>Bacillaceae</taxon>
        <taxon>Alkalicoccus</taxon>
    </lineage>
</organism>
<feature type="domain" description="CBS" evidence="3">
    <location>
        <begin position="18"/>
        <end position="79"/>
    </location>
</feature>
<reference evidence="4 5" key="1">
    <citation type="submission" date="2020-03" db="EMBL/GenBank/DDBJ databases">
        <title>Assessment of the enzymatic potential of alkaline-tolerant lipase obtained from Bacillus luteus H11 (technogenic soil) for the bioremediation of saline soils contaminated with petroleum substances.</title>
        <authorList>
            <person name="Kalwasinska A."/>
        </authorList>
    </citation>
    <scope>NUCLEOTIDE SEQUENCE [LARGE SCALE GENOMIC DNA]</scope>
    <source>
        <strain evidence="4 5">H11</strain>
    </source>
</reference>
<dbReference type="SMART" id="SM00116">
    <property type="entry name" value="CBS"/>
    <property type="match status" value="2"/>
</dbReference>
<evidence type="ECO:0000313" key="5">
    <source>
        <dbReference type="Proteomes" id="UP000752012"/>
    </source>
</evidence>
<protein>
    <submittedName>
        <fullName evidence="4">CBS domain-containing protein</fullName>
    </submittedName>
</protein>
<dbReference type="PANTHER" id="PTHR43080">
    <property type="entry name" value="CBS DOMAIN-CONTAINING PROTEIN CBSX3, MITOCHONDRIAL"/>
    <property type="match status" value="1"/>
</dbReference>
<gene>
    <name evidence="4" type="ORF">HCN83_14670</name>
</gene>
<comment type="caution">
    <text evidence="4">The sequence shown here is derived from an EMBL/GenBank/DDBJ whole genome shotgun (WGS) entry which is preliminary data.</text>
</comment>
<dbReference type="Pfam" id="PF00571">
    <property type="entry name" value="CBS"/>
    <property type="match status" value="2"/>
</dbReference>
<evidence type="ECO:0000259" key="3">
    <source>
        <dbReference type="PROSITE" id="PS51371"/>
    </source>
</evidence>
<dbReference type="InterPro" id="IPR048125">
    <property type="entry name" value="CBS_CbpB"/>
</dbReference>
<name>A0A969PVR8_9BACI</name>
<dbReference type="InterPro" id="IPR046342">
    <property type="entry name" value="CBS_dom_sf"/>
</dbReference>